<name>A0A9X7IKL6_9MYCO</name>
<evidence type="ECO:0000259" key="3">
    <source>
        <dbReference type="Pfam" id="PF00823"/>
    </source>
</evidence>
<dbReference type="Proteomes" id="UP000237911">
    <property type="component" value="Unassembled WGS sequence"/>
</dbReference>
<proteinExistence type="inferred from homology"/>
<dbReference type="EMBL" id="PUEV01000091">
    <property type="protein sequence ID" value="PQM50851.1"/>
    <property type="molecule type" value="Genomic_DNA"/>
</dbReference>
<dbReference type="Gene3D" id="1.20.1260.20">
    <property type="entry name" value="PPE superfamily"/>
    <property type="match status" value="1"/>
</dbReference>
<gene>
    <name evidence="5" type="ORF">C5U48_18140</name>
</gene>
<dbReference type="InterPro" id="IPR038332">
    <property type="entry name" value="PPE_sf"/>
</dbReference>
<protein>
    <submittedName>
        <fullName evidence="5">PPE family protein</fullName>
    </submittedName>
</protein>
<organism evidence="5 6">
    <name type="scientific">Mycolicibacter virginiensis</name>
    <dbReference type="NCBI Taxonomy" id="1795032"/>
    <lineage>
        <taxon>Bacteria</taxon>
        <taxon>Bacillati</taxon>
        <taxon>Actinomycetota</taxon>
        <taxon>Actinomycetes</taxon>
        <taxon>Mycobacteriales</taxon>
        <taxon>Mycobacteriaceae</taxon>
        <taxon>Mycolicibacter</taxon>
    </lineage>
</organism>
<evidence type="ECO:0000313" key="6">
    <source>
        <dbReference type="Proteomes" id="UP000237911"/>
    </source>
</evidence>
<dbReference type="SUPFAM" id="SSF140459">
    <property type="entry name" value="PE/PPE dimer-like"/>
    <property type="match status" value="1"/>
</dbReference>
<dbReference type="Pfam" id="PF00823">
    <property type="entry name" value="PPE"/>
    <property type="match status" value="1"/>
</dbReference>
<feature type="region of interest" description="Disordered" evidence="2">
    <location>
        <begin position="163"/>
        <end position="184"/>
    </location>
</feature>
<dbReference type="FunFam" id="1.20.1260.20:FF:000001">
    <property type="entry name" value="PPE family protein PPE41"/>
    <property type="match status" value="1"/>
</dbReference>
<sequence length="419" mass="41466">MDFGALPPEVNSARMYAGPGSAPLLAAAANWSAMATELNYTATSYASVIADLADSAWQGPSAASMSAAAAPYAAWLKATAAGAEETALKATAAAGAYEAAYAATVPPPVIAANRALLASLVATNFLGQNAPAIAATEAQYGEMWAQDAAAMYAYAGSSATASQLEPFNTPPETTNSSGQASQSAAVTNAAQSAAASNTQSSLSDFLTQIPNALQNMITNPLTPTQIVDDYQAIIKTLTGVISTANGPYGINALSSARSVYQMAISIPAVANALGNLSSTLSPKPIVGALSPLLSSPLLSGSHAVPAAVSGAVGRAGLIGSLSVPSSWASAVPAVKTATVALQASVLEAAPALAVNGEGMLAGQMALSSLAGRAIGTPIRQAAGATATRAISAISHVTNNQTGPDIATTATVIVIPPIAK</sequence>
<evidence type="ECO:0000259" key="4">
    <source>
        <dbReference type="Pfam" id="PF12484"/>
    </source>
</evidence>
<feature type="domain" description="PPE" evidence="3">
    <location>
        <begin position="2"/>
        <end position="164"/>
    </location>
</feature>
<reference evidence="5 6" key="1">
    <citation type="submission" date="2018-02" db="EMBL/GenBank/DDBJ databases">
        <title>Draft genome sequence of Mycobacterium virginiense isolated from mud of a swine farm in Japan.</title>
        <authorList>
            <person name="Ohya K."/>
        </authorList>
    </citation>
    <scope>NUCLEOTIDE SEQUENCE [LARGE SCALE GENOMIC DNA]</scope>
    <source>
        <strain evidence="5 6">GF75</strain>
    </source>
</reference>
<dbReference type="InterPro" id="IPR022171">
    <property type="entry name" value="PPE_C"/>
</dbReference>
<dbReference type="PANTHER" id="PTHR46766">
    <property type="entry name" value="GLUTAMINE-RICH PROTEIN 2"/>
    <property type="match status" value="1"/>
</dbReference>
<feature type="domain" description="PPE family C-terminal" evidence="4">
    <location>
        <begin position="309"/>
        <end position="374"/>
    </location>
</feature>
<dbReference type="PANTHER" id="PTHR46766:SF1">
    <property type="entry name" value="GLUTAMINE-RICH PROTEIN 2"/>
    <property type="match status" value="1"/>
</dbReference>
<feature type="compositionally biased region" description="Polar residues" evidence="2">
    <location>
        <begin position="163"/>
        <end position="178"/>
    </location>
</feature>
<accession>A0A9X7IKL6</accession>
<dbReference type="Pfam" id="PF12484">
    <property type="entry name" value="PPE-SVP"/>
    <property type="match status" value="1"/>
</dbReference>
<dbReference type="RefSeq" id="WP_064889746.1">
    <property type="nucleotide sequence ID" value="NZ_CP092430.2"/>
</dbReference>
<evidence type="ECO:0000256" key="2">
    <source>
        <dbReference type="SAM" id="MobiDB-lite"/>
    </source>
</evidence>
<evidence type="ECO:0000313" key="5">
    <source>
        <dbReference type="EMBL" id="PQM50851.1"/>
    </source>
</evidence>
<keyword evidence="6" id="KW-1185">Reference proteome</keyword>
<dbReference type="InterPro" id="IPR000030">
    <property type="entry name" value="PPE_dom"/>
</dbReference>
<evidence type="ECO:0000256" key="1">
    <source>
        <dbReference type="ARBA" id="ARBA00010652"/>
    </source>
</evidence>
<comment type="caution">
    <text evidence="5">The sequence shown here is derived from an EMBL/GenBank/DDBJ whole genome shotgun (WGS) entry which is preliminary data.</text>
</comment>
<comment type="similarity">
    <text evidence="1">Belongs to the mycobacterial PPE family.</text>
</comment>
<dbReference type="GO" id="GO:0052572">
    <property type="term" value="P:response to host immune response"/>
    <property type="evidence" value="ECO:0007669"/>
    <property type="project" value="TreeGrafter"/>
</dbReference>
<dbReference type="AlphaFoldDB" id="A0A9X7IKL6"/>